<evidence type="ECO:0000313" key="2">
    <source>
        <dbReference type="EMBL" id="MCR0233213.1"/>
    </source>
</evidence>
<evidence type="ECO:0000259" key="1">
    <source>
        <dbReference type="Pfam" id="PF00149"/>
    </source>
</evidence>
<protein>
    <submittedName>
        <fullName evidence="2">Metallophosphoesterase</fullName>
    </submittedName>
</protein>
<name>A0AAP2XWE2_CLOIN</name>
<comment type="caution">
    <text evidence="2">The sequence shown here is derived from an EMBL/GenBank/DDBJ whole genome shotgun (WGS) entry which is preliminary data.</text>
</comment>
<dbReference type="Pfam" id="PF00149">
    <property type="entry name" value="Metallophos"/>
    <property type="match status" value="1"/>
</dbReference>
<dbReference type="GO" id="GO:0016791">
    <property type="term" value="F:phosphatase activity"/>
    <property type="evidence" value="ECO:0007669"/>
    <property type="project" value="TreeGrafter"/>
</dbReference>
<dbReference type="AlphaFoldDB" id="A0AAP2XWE2"/>
<proteinExistence type="predicted"/>
<organism evidence="2 3">
    <name type="scientific">Clostridium innocuum</name>
    <dbReference type="NCBI Taxonomy" id="1522"/>
    <lineage>
        <taxon>Bacteria</taxon>
        <taxon>Bacillati</taxon>
        <taxon>Bacillota</taxon>
        <taxon>Clostridia</taxon>
        <taxon>Eubacteriales</taxon>
        <taxon>Clostridiaceae</taxon>
        <taxon>Clostridium</taxon>
    </lineage>
</organism>
<dbReference type="InterPro" id="IPR029052">
    <property type="entry name" value="Metallo-depent_PP-like"/>
</dbReference>
<accession>A0AAP2XWE2</accession>
<dbReference type="PANTHER" id="PTHR42850">
    <property type="entry name" value="METALLOPHOSPHOESTERASE"/>
    <property type="match status" value="1"/>
</dbReference>
<dbReference type="InterPro" id="IPR004843">
    <property type="entry name" value="Calcineurin-like_PHP"/>
</dbReference>
<feature type="domain" description="Calcineurin-like phosphoesterase" evidence="1">
    <location>
        <begin position="6"/>
        <end position="194"/>
    </location>
</feature>
<dbReference type="Gene3D" id="3.60.21.10">
    <property type="match status" value="1"/>
</dbReference>
<sequence length="245" mass="28611">MFLSTYVMSDVHGLKDRYDAMLEALALQNEDTLFVLGDVIDRGRDGIAILLDIMNRDNVYMLLGNHEYMMKQYYEAVHHVITDMQEAWVVTDRWQRNHCSPTIDAFERLNERKQRELLDYLDELPIAICDLKVHEELFYLTHGSAQPQFTHGIVTQQDVKDSDVTMERFVWDRMDVHERLFDDRSVIVGHTPTLFFQETHPYAIWTDTGDVKTARIMDIDCGCAANDIHSRLGVVCLDTRTVQYF</sequence>
<evidence type="ECO:0000313" key="3">
    <source>
        <dbReference type="Proteomes" id="UP001203972"/>
    </source>
</evidence>
<reference evidence="2" key="1">
    <citation type="journal article" date="2022" name="Clin. Infect. Dis.">
        <title>Association between Clostridium innocuum and antibiotic-associated diarrhea in adults and children: A cross-sectional study and comparative genomics analysis.</title>
        <authorList>
            <person name="Cherny K.E."/>
            <person name="Muscat E.B."/>
            <person name="Balaji A."/>
            <person name="Mukherjee J."/>
            <person name="Ozer E.A."/>
            <person name="Angarone M.P."/>
            <person name="Hauser A.R."/>
            <person name="Sichel J.S."/>
            <person name="Amponsah E."/>
            <person name="Kociolek L.K."/>
        </authorList>
    </citation>
    <scope>NUCLEOTIDE SEQUENCE</scope>
    <source>
        <strain evidence="2">NU1-AC-029v</strain>
    </source>
</reference>
<dbReference type="SUPFAM" id="SSF56300">
    <property type="entry name" value="Metallo-dependent phosphatases"/>
    <property type="match status" value="1"/>
</dbReference>
<dbReference type="Proteomes" id="UP001203972">
    <property type="component" value="Unassembled WGS sequence"/>
</dbReference>
<dbReference type="EMBL" id="JAKTMA010000016">
    <property type="protein sequence ID" value="MCR0233213.1"/>
    <property type="molecule type" value="Genomic_DNA"/>
</dbReference>
<gene>
    <name evidence="2" type="ORF">MKC95_10585</name>
</gene>
<dbReference type="InterPro" id="IPR050126">
    <property type="entry name" value="Ap4A_hydrolase"/>
</dbReference>
<dbReference type="GO" id="GO:0005737">
    <property type="term" value="C:cytoplasm"/>
    <property type="evidence" value="ECO:0007669"/>
    <property type="project" value="TreeGrafter"/>
</dbReference>
<dbReference type="RefSeq" id="WP_227761423.1">
    <property type="nucleotide sequence ID" value="NZ_AP025565.1"/>
</dbReference>